<accession>L0K6C2</accession>
<evidence type="ECO:0000313" key="2">
    <source>
        <dbReference type="EMBL" id="AGB40576.1"/>
    </source>
</evidence>
<protein>
    <recommendedName>
        <fullName evidence="4">Porin</fullName>
    </recommendedName>
</protein>
<evidence type="ECO:0008006" key="4">
    <source>
        <dbReference type="Google" id="ProtNLM"/>
    </source>
</evidence>
<keyword evidence="1" id="KW-0732">Signal</keyword>
<evidence type="ECO:0000313" key="3">
    <source>
        <dbReference type="Proteomes" id="UP000010880"/>
    </source>
</evidence>
<dbReference type="AlphaFoldDB" id="L0K6C2"/>
<organism evidence="2 3">
    <name type="scientific">Halobacteroides halobius (strain ATCC 35273 / DSM 5150 / MD-1)</name>
    <dbReference type="NCBI Taxonomy" id="748449"/>
    <lineage>
        <taxon>Bacteria</taxon>
        <taxon>Bacillati</taxon>
        <taxon>Bacillota</taxon>
        <taxon>Clostridia</taxon>
        <taxon>Halanaerobiales</taxon>
        <taxon>Halobacteroidaceae</taxon>
        <taxon>Halobacteroides</taxon>
    </lineage>
</organism>
<dbReference type="eggNOG" id="ENOG5033278">
    <property type="taxonomic scope" value="Bacteria"/>
</dbReference>
<name>L0K6C2_HALHC</name>
<dbReference type="Proteomes" id="UP000010880">
    <property type="component" value="Chromosome"/>
</dbReference>
<dbReference type="RefSeq" id="WP_015326302.1">
    <property type="nucleotide sequence ID" value="NC_019978.1"/>
</dbReference>
<proteinExistence type="predicted"/>
<feature type="chain" id="PRO_5003944368" description="Porin" evidence="1">
    <location>
        <begin position="24"/>
        <end position="446"/>
    </location>
</feature>
<reference evidence="3" key="1">
    <citation type="submission" date="2012-02" db="EMBL/GenBank/DDBJ databases">
        <title>The complete genome of Halobacteroides halobius DSM 5150.</title>
        <authorList>
            <person name="Lucas S."/>
            <person name="Copeland A."/>
            <person name="Lapidus A."/>
            <person name="Glavina del Rio T."/>
            <person name="Dalin E."/>
            <person name="Tice H."/>
            <person name="Bruce D."/>
            <person name="Goodwin L."/>
            <person name="Pitluck S."/>
            <person name="Peters L."/>
            <person name="Mikhailova N."/>
            <person name="Gu W."/>
            <person name="Kyrpides N."/>
            <person name="Mavromatis K."/>
            <person name="Ivanova N."/>
            <person name="Brettin T."/>
            <person name="Detter J.C."/>
            <person name="Han C."/>
            <person name="Larimer F."/>
            <person name="Land M."/>
            <person name="Hauser L."/>
            <person name="Markowitz V."/>
            <person name="Cheng J.-F."/>
            <person name="Hugenholtz P."/>
            <person name="Woyke T."/>
            <person name="Wu D."/>
            <person name="Tindall B."/>
            <person name="Pomrenke H."/>
            <person name="Brambilla E."/>
            <person name="Klenk H.-P."/>
            <person name="Eisen J.A."/>
        </authorList>
    </citation>
    <scope>NUCLEOTIDE SEQUENCE [LARGE SCALE GENOMIC DNA]</scope>
    <source>
        <strain evidence="3">ATCC 35273 / DSM 5150 / MD-1</strain>
    </source>
</reference>
<keyword evidence="3" id="KW-1185">Reference proteome</keyword>
<feature type="signal peptide" evidence="1">
    <location>
        <begin position="1"/>
        <end position="23"/>
    </location>
</feature>
<evidence type="ECO:0000256" key="1">
    <source>
        <dbReference type="SAM" id="SignalP"/>
    </source>
</evidence>
<sequence>MKKLKLLSLVLALLMVVGTGALAADEVEISGSLESDLVANLDNGNLTDTEKFNLILEKRFGFTADVYVDLEAKSFTLPSSKRETEVKIAEAYVNYYTKNMDWQLGKQKISWGSSYKLQPTNYFNPRDLTALKPMNEKVAVKAVKGTYYAPKRIEISGVVTPFFKTHQMSKEQKINLLNKFNNKVATMVSEIKGINSLQSDIKEKVINNPLDEVKDDVENTQAGFKVTKRGLKGFDVSATVYHGRDKLPIVDRDYLENQVNDLIRNYEEYVNQTNDPEGFATYCDSNNKTLDSFILYPETNQVGIDVIGDINGIGVWSEVAYSMYEDDQFDNRIQATLGADYKFENNLYLVGQVYYQQGRLDSEADIKAFNVHFDKPVFTFHTIEANAIYEAESETYLIEPQFTYSLANSTELQIGGTYKESNSDSQSSLISNLGDDRIYTRLKVEF</sequence>
<dbReference type="KEGG" id="hhl:Halha_0602"/>
<dbReference type="SUPFAM" id="SSF56935">
    <property type="entry name" value="Porins"/>
    <property type="match status" value="1"/>
</dbReference>
<dbReference type="OrthoDB" id="9801336at2"/>
<gene>
    <name evidence="2" type="ordered locus">Halha_0602</name>
</gene>
<dbReference type="HOGENOM" id="CLU_613604_0_0_9"/>
<dbReference type="STRING" id="748449.Halha_0602"/>
<dbReference type="EMBL" id="CP003359">
    <property type="protein sequence ID" value="AGB40576.1"/>
    <property type="molecule type" value="Genomic_DNA"/>
</dbReference>